<proteinExistence type="predicted"/>
<dbReference type="InterPro" id="IPR027417">
    <property type="entry name" value="P-loop_NTPase"/>
</dbReference>
<dbReference type="Proteomes" id="UP001218218">
    <property type="component" value="Unassembled WGS sequence"/>
</dbReference>
<evidence type="ECO:0000313" key="4">
    <source>
        <dbReference type="Proteomes" id="UP001218218"/>
    </source>
</evidence>
<keyword evidence="1" id="KW-0677">Repeat</keyword>
<dbReference type="InterPro" id="IPR007111">
    <property type="entry name" value="NACHT_NTPase"/>
</dbReference>
<dbReference type="PANTHER" id="PTHR10039">
    <property type="entry name" value="AMELOGENIN"/>
    <property type="match status" value="1"/>
</dbReference>
<keyword evidence="4" id="KW-1185">Reference proteome</keyword>
<accession>A0AAD7ACJ5</accession>
<feature type="domain" description="NACHT" evidence="2">
    <location>
        <begin position="87"/>
        <end position="234"/>
    </location>
</feature>
<evidence type="ECO:0000259" key="2">
    <source>
        <dbReference type="PROSITE" id="PS50837"/>
    </source>
</evidence>
<dbReference type="PANTHER" id="PTHR10039:SF14">
    <property type="entry name" value="NACHT DOMAIN-CONTAINING PROTEIN"/>
    <property type="match status" value="1"/>
</dbReference>
<protein>
    <recommendedName>
        <fullName evidence="2">NACHT domain-containing protein</fullName>
    </recommendedName>
</protein>
<name>A0AAD7ACJ5_9AGAR</name>
<organism evidence="3 4">
    <name type="scientific">Mycena albidolilacea</name>
    <dbReference type="NCBI Taxonomy" id="1033008"/>
    <lineage>
        <taxon>Eukaryota</taxon>
        <taxon>Fungi</taxon>
        <taxon>Dikarya</taxon>
        <taxon>Basidiomycota</taxon>
        <taxon>Agaricomycotina</taxon>
        <taxon>Agaricomycetes</taxon>
        <taxon>Agaricomycetidae</taxon>
        <taxon>Agaricales</taxon>
        <taxon>Marasmiineae</taxon>
        <taxon>Mycenaceae</taxon>
        <taxon>Mycena</taxon>
    </lineage>
</organism>
<evidence type="ECO:0000313" key="3">
    <source>
        <dbReference type="EMBL" id="KAJ7354562.1"/>
    </source>
</evidence>
<comment type="caution">
    <text evidence="3">The sequence shown here is derived from an EMBL/GenBank/DDBJ whole genome shotgun (WGS) entry which is preliminary data.</text>
</comment>
<dbReference type="AlphaFoldDB" id="A0AAD7ACJ5"/>
<evidence type="ECO:0000256" key="1">
    <source>
        <dbReference type="ARBA" id="ARBA00022737"/>
    </source>
</evidence>
<gene>
    <name evidence="3" type="ORF">DFH08DRAFT_912842</name>
</gene>
<sequence>MSLVPPPPTPDRPLVPHEPATLAEAYRVFQSTTYNGGISLLQRNISGDSLHNSEQRFPPPLCHPDTRTSVQNIIQVWAADTDRQAPSVMWLYGPAGAGKSAVAQSMAENWAMENQLAASFFFARLRAGSSSAKSLFPTIAYQLALHDPGLRTSIGLAVEADPAICHKSLEDQVDALLVNPIALLPTRPSRPYLVIIDGLDECNSKPTQSRIIEIIFQAIVETGLPMRFLICSRPKPHIRETFDSLPGTITFRRLILDDTFNPGRDILRYLRDRFSEICRRRLPYQDNSWPSERDLERIVHNASGQFIYAATVLKFVDDEYCHPMDQLSLVLSLSTTETGTSPFSDLDTLHTYILSANPNISLMMRILMFVLQSNIL</sequence>
<reference evidence="3" key="1">
    <citation type="submission" date="2023-03" db="EMBL/GenBank/DDBJ databases">
        <title>Massive genome expansion in bonnet fungi (Mycena s.s.) driven by repeated elements and novel gene families across ecological guilds.</title>
        <authorList>
            <consortium name="Lawrence Berkeley National Laboratory"/>
            <person name="Harder C.B."/>
            <person name="Miyauchi S."/>
            <person name="Viragh M."/>
            <person name="Kuo A."/>
            <person name="Thoen E."/>
            <person name="Andreopoulos B."/>
            <person name="Lu D."/>
            <person name="Skrede I."/>
            <person name="Drula E."/>
            <person name="Henrissat B."/>
            <person name="Morin E."/>
            <person name="Kohler A."/>
            <person name="Barry K."/>
            <person name="LaButti K."/>
            <person name="Morin E."/>
            <person name="Salamov A."/>
            <person name="Lipzen A."/>
            <person name="Mereny Z."/>
            <person name="Hegedus B."/>
            <person name="Baldrian P."/>
            <person name="Stursova M."/>
            <person name="Weitz H."/>
            <person name="Taylor A."/>
            <person name="Grigoriev I.V."/>
            <person name="Nagy L.G."/>
            <person name="Martin F."/>
            <person name="Kauserud H."/>
        </authorList>
    </citation>
    <scope>NUCLEOTIDE SEQUENCE</scope>
    <source>
        <strain evidence="3">CBHHK002</strain>
    </source>
</reference>
<dbReference type="PROSITE" id="PS50837">
    <property type="entry name" value="NACHT"/>
    <property type="match status" value="1"/>
</dbReference>
<dbReference type="SUPFAM" id="SSF52540">
    <property type="entry name" value="P-loop containing nucleoside triphosphate hydrolases"/>
    <property type="match status" value="1"/>
</dbReference>
<dbReference type="EMBL" id="JARIHO010000010">
    <property type="protein sequence ID" value="KAJ7354562.1"/>
    <property type="molecule type" value="Genomic_DNA"/>
</dbReference>
<dbReference type="InterPro" id="IPR056884">
    <property type="entry name" value="NPHP3-like_N"/>
</dbReference>
<dbReference type="Pfam" id="PF24883">
    <property type="entry name" value="NPHP3_N"/>
    <property type="match status" value="1"/>
</dbReference>
<dbReference type="Gene3D" id="3.40.50.300">
    <property type="entry name" value="P-loop containing nucleotide triphosphate hydrolases"/>
    <property type="match status" value="1"/>
</dbReference>